<sequence>MERDATSRTDPPDDDLPSPARAFDFLLGGDANTLVDREFIAAARVVLPDMAPIARDVRTFSRAVVGHLAASGIDQFLEIGSGLPTVRPVHEVAPGARVVYVDVDDRTVEHARRLLPDRPGLVALQGDVRDVPAILADPAFRRTIDLARPLGVLLIGLLHYVEEAEARRALRELHAAVVPGSVVAVNAITDVGRPDITDWVAYSHQGLSYPPRLRPLEELAQWLADWEILPPGWVSAPHWVPDDAAVPGPAETRSAQWGVVARRV</sequence>
<dbReference type="CDD" id="cd02440">
    <property type="entry name" value="AdoMet_MTases"/>
    <property type="match status" value="1"/>
</dbReference>
<dbReference type="EMBL" id="JBHSIV010000039">
    <property type="protein sequence ID" value="MFC5065532.1"/>
    <property type="molecule type" value="Genomic_DNA"/>
</dbReference>
<dbReference type="SUPFAM" id="SSF53335">
    <property type="entry name" value="S-adenosyl-L-methionine-dependent methyltransferases"/>
    <property type="match status" value="1"/>
</dbReference>
<dbReference type="InterPro" id="IPR029063">
    <property type="entry name" value="SAM-dependent_MTases_sf"/>
</dbReference>
<evidence type="ECO:0000313" key="2">
    <source>
        <dbReference type="Proteomes" id="UP001595947"/>
    </source>
</evidence>
<comment type="caution">
    <text evidence="1">The sequence shown here is derived from an EMBL/GenBank/DDBJ whole genome shotgun (WGS) entry which is preliminary data.</text>
</comment>
<name>A0ABV9YVA0_9PSEU</name>
<protein>
    <submittedName>
        <fullName evidence="1">SAM-dependent methyltransferase</fullName>
        <ecNumber evidence="1">2.1.1.-</ecNumber>
    </submittedName>
</protein>
<dbReference type="EC" id="2.1.1.-" evidence="1"/>
<gene>
    <name evidence="1" type="ORF">ACFPBZ_25165</name>
</gene>
<dbReference type="Gene3D" id="3.40.50.150">
    <property type="entry name" value="Vaccinia Virus protein VP39"/>
    <property type="match status" value="1"/>
</dbReference>
<dbReference type="InterPro" id="IPR006764">
    <property type="entry name" value="SAM_dep_MeTrfase_SAV2177_type"/>
</dbReference>
<keyword evidence="1" id="KW-0808">Transferase</keyword>
<keyword evidence="1" id="KW-0489">Methyltransferase</keyword>
<dbReference type="Pfam" id="PF04672">
    <property type="entry name" value="Methyltransf_19"/>
    <property type="match status" value="1"/>
</dbReference>
<dbReference type="GO" id="GO:0032259">
    <property type="term" value="P:methylation"/>
    <property type="evidence" value="ECO:0007669"/>
    <property type="project" value="UniProtKB-KW"/>
</dbReference>
<dbReference type="PIRSF" id="PIRSF017393">
    <property type="entry name" value="MTase_SAV2177"/>
    <property type="match status" value="1"/>
</dbReference>
<proteinExistence type="predicted"/>
<dbReference type="GO" id="GO:0008168">
    <property type="term" value="F:methyltransferase activity"/>
    <property type="evidence" value="ECO:0007669"/>
    <property type="project" value="UniProtKB-KW"/>
</dbReference>
<evidence type="ECO:0000313" key="1">
    <source>
        <dbReference type="EMBL" id="MFC5065532.1"/>
    </source>
</evidence>
<accession>A0ABV9YVA0</accession>
<reference evidence="2" key="1">
    <citation type="journal article" date="2019" name="Int. J. Syst. Evol. Microbiol.">
        <title>The Global Catalogue of Microorganisms (GCM) 10K type strain sequencing project: providing services to taxonomists for standard genome sequencing and annotation.</title>
        <authorList>
            <consortium name="The Broad Institute Genomics Platform"/>
            <consortium name="The Broad Institute Genome Sequencing Center for Infectious Disease"/>
            <person name="Wu L."/>
            <person name="Ma J."/>
        </authorList>
    </citation>
    <scope>NUCLEOTIDE SEQUENCE [LARGE SCALE GENOMIC DNA]</scope>
    <source>
        <strain evidence="2">CGMCC 4.7093</strain>
    </source>
</reference>
<dbReference type="Proteomes" id="UP001595947">
    <property type="component" value="Unassembled WGS sequence"/>
</dbReference>
<dbReference type="RefSeq" id="WP_378038860.1">
    <property type="nucleotide sequence ID" value="NZ_JBHSIV010000039.1"/>
</dbReference>
<keyword evidence="2" id="KW-1185">Reference proteome</keyword>
<organism evidence="1 2">
    <name type="scientific">Actinomycetospora atypica</name>
    <dbReference type="NCBI Taxonomy" id="1290095"/>
    <lineage>
        <taxon>Bacteria</taxon>
        <taxon>Bacillati</taxon>
        <taxon>Actinomycetota</taxon>
        <taxon>Actinomycetes</taxon>
        <taxon>Pseudonocardiales</taxon>
        <taxon>Pseudonocardiaceae</taxon>
        <taxon>Actinomycetospora</taxon>
    </lineage>
</organism>